<feature type="region of interest" description="Disordered" evidence="3">
    <location>
        <begin position="416"/>
        <end position="443"/>
    </location>
</feature>
<dbReference type="InterPro" id="IPR035979">
    <property type="entry name" value="RBD_domain_sf"/>
</dbReference>
<protein>
    <submittedName>
        <fullName evidence="5">PDIP3-like protein</fullName>
    </submittedName>
</protein>
<dbReference type="Proteomes" id="UP001164746">
    <property type="component" value="Chromosome 2"/>
</dbReference>
<dbReference type="InterPro" id="IPR034784">
    <property type="entry name" value="PDIP3_RRM"/>
</dbReference>
<gene>
    <name evidence="5" type="ORF">MAR_029646</name>
</gene>
<dbReference type="SUPFAM" id="SSF54928">
    <property type="entry name" value="RNA-binding domain, RBD"/>
    <property type="match status" value="1"/>
</dbReference>
<keyword evidence="6" id="KW-1185">Reference proteome</keyword>
<dbReference type="PANTHER" id="PTHR19965">
    <property type="entry name" value="RNA AND EXPORT FACTOR BINDING PROTEIN"/>
    <property type="match status" value="1"/>
</dbReference>
<feature type="compositionally biased region" description="Low complexity" evidence="3">
    <location>
        <begin position="332"/>
        <end position="345"/>
    </location>
</feature>
<sequence>MEVLVRGKPYRMDVNFSQAMAMAMRAAGKRLSPLSKFSSLSPISDQRPGGWSAEVEFPFWEGICGIYFLVPVEKAENFSLVPAVRKTGSNQNRTNQMRDAREKLTVKTHPTDARQKLIQKAKGTDARQKLITIRANKEPVDARTKLVAKKRIHAPGAQAQTQAEDFTLTRTLTKVMPPGYETVSGGSGFGAPPTVTRRLGPPTGTTITRTVPNPSTQPPQAPKTQQYLAPNVPQTIQPVNLPYPPAQLYPRATYIQPPATQEPYQTPTSTYPPQPVYQALPPSIPPQPSAVNVPMGSNYQVNVSSQGQMMPKIQVHNDQYRPPVPAAYAPAQQQYTPQPQYASPQGPQYMLPSQQAPSSQAYAYTQPPQSAQPMYYQPAPVNELLVKEEPLDEEVDSQPIHKQNFSVKTIMNDTHTPTKPVGLQSSALKRKSPAEPLRFTTNSGPLKTSSSSYVPIIDTVGIIEPAKKGKFTKISGPDDSASAKLPIQRKAPLEDDDENVISPLQGFRISITNLAHTVTQDDIIELFGAVGAVKSVKLLKRGMADVIYVKREDAINATKTYSERELDGRPMVVKTMTPMSARIKDVSDKVPASAKVGDGQPLVFNKKPRRQDPSKVVEVGTLHRALFKTGVNPSSKPITFTVNI</sequence>
<evidence type="ECO:0000256" key="2">
    <source>
        <dbReference type="PROSITE-ProRule" id="PRU00176"/>
    </source>
</evidence>
<feature type="region of interest" description="Disordered" evidence="3">
    <location>
        <begin position="178"/>
        <end position="225"/>
    </location>
</feature>
<feature type="compositionally biased region" description="Polar residues" evidence="3">
    <location>
        <begin position="416"/>
        <end position="427"/>
    </location>
</feature>
<dbReference type="Gene3D" id="3.30.70.330">
    <property type="match status" value="1"/>
</dbReference>
<evidence type="ECO:0000256" key="3">
    <source>
        <dbReference type="SAM" id="MobiDB-lite"/>
    </source>
</evidence>
<feature type="domain" description="RRM" evidence="4">
    <location>
        <begin position="507"/>
        <end position="578"/>
    </location>
</feature>
<evidence type="ECO:0000313" key="6">
    <source>
        <dbReference type="Proteomes" id="UP001164746"/>
    </source>
</evidence>
<reference evidence="5" key="1">
    <citation type="submission" date="2022-11" db="EMBL/GenBank/DDBJ databases">
        <title>Centuries of genome instability and evolution in soft-shell clam transmissible cancer (bioRxiv).</title>
        <authorList>
            <person name="Hart S.F.M."/>
            <person name="Yonemitsu M.A."/>
            <person name="Giersch R.M."/>
            <person name="Beal B.F."/>
            <person name="Arriagada G."/>
            <person name="Davis B.W."/>
            <person name="Ostrander E.A."/>
            <person name="Goff S.P."/>
            <person name="Metzger M.J."/>
        </authorList>
    </citation>
    <scope>NUCLEOTIDE SEQUENCE</scope>
    <source>
        <strain evidence="5">MELC-2E11</strain>
        <tissue evidence="5">Siphon/mantle</tissue>
    </source>
</reference>
<organism evidence="5 6">
    <name type="scientific">Mya arenaria</name>
    <name type="common">Soft-shell clam</name>
    <dbReference type="NCBI Taxonomy" id="6604"/>
    <lineage>
        <taxon>Eukaryota</taxon>
        <taxon>Metazoa</taxon>
        <taxon>Spiralia</taxon>
        <taxon>Lophotrochozoa</taxon>
        <taxon>Mollusca</taxon>
        <taxon>Bivalvia</taxon>
        <taxon>Autobranchia</taxon>
        <taxon>Heteroconchia</taxon>
        <taxon>Euheterodonta</taxon>
        <taxon>Imparidentia</taxon>
        <taxon>Neoheterodontei</taxon>
        <taxon>Myida</taxon>
        <taxon>Myoidea</taxon>
        <taxon>Myidae</taxon>
        <taxon>Mya</taxon>
    </lineage>
</organism>
<dbReference type="InterPro" id="IPR051229">
    <property type="entry name" value="ALYREF_mRNA_export"/>
</dbReference>
<dbReference type="CDD" id="cd12681">
    <property type="entry name" value="RRM_SKAR"/>
    <property type="match status" value="1"/>
</dbReference>
<evidence type="ECO:0000256" key="1">
    <source>
        <dbReference type="ARBA" id="ARBA00022884"/>
    </source>
</evidence>
<dbReference type="Pfam" id="PF00076">
    <property type="entry name" value="RRM_1"/>
    <property type="match status" value="1"/>
</dbReference>
<accession>A0ABY7DJ16</accession>
<feature type="region of interest" description="Disordered" evidence="3">
    <location>
        <begin position="332"/>
        <end position="371"/>
    </location>
</feature>
<evidence type="ECO:0000313" key="5">
    <source>
        <dbReference type="EMBL" id="WAQ96956.1"/>
    </source>
</evidence>
<dbReference type="PANTHER" id="PTHR19965:SF35">
    <property type="entry name" value="RNA ANNEALING PROTEIN YRA1"/>
    <property type="match status" value="1"/>
</dbReference>
<feature type="compositionally biased region" description="Polar residues" evidence="3">
    <location>
        <begin position="351"/>
        <end position="371"/>
    </location>
</feature>
<dbReference type="InterPro" id="IPR012677">
    <property type="entry name" value="Nucleotide-bd_a/b_plait_sf"/>
</dbReference>
<proteinExistence type="predicted"/>
<dbReference type="EMBL" id="CP111013">
    <property type="protein sequence ID" value="WAQ96956.1"/>
    <property type="molecule type" value="Genomic_DNA"/>
</dbReference>
<evidence type="ECO:0000259" key="4">
    <source>
        <dbReference type="PROSITE" id="PS50102"/>
    </source>
</evidence>
<name>A0ABY7DJ16_MYAAR</name>
<feature type="compositionally biased region" description="Polar residues" evidence="3">
    <location>
        <begin position="203"/>
        <end position="214"/>
    </location>
</feature>
<dbReference type="SMART" id="SM00360">
    <property type="entry name" value="RRM"/>
    <property type="match status" value="1"/>
</dbReference>
<dbReference type="InterPro" id="IPR000504">
    <property type="entry name" value="RRM_dom"/>
</dbReference>
<keyword evidence="1 2" id="KW-0694">RNA-binding</keyword>
<dbReference type="PROSITE" id="PS50102">
    <property type="entry name" value="RRM"/>
    <property type="match status" value="1"/>
</dbReference>